<dbReference type="EMBL" id="LAZR01000026">
    <property type="protein sequence ID" value="KKO03632.1"/>
    <property type="molecule type" value="Genomic_DNA"/>
</dbReference>
<keyword evidence="1" id="KW-0812">Transmembrane</keyword>
<proteinExistence type="predicted"/>
<dbReference type="AlphaFoldDB" id="A0A0F9XW66"/>
<feature type="transmembrane region" description="Helical" evidence="1">
    <location>
        <begin position="6"/>
        <end position="24"/>
    </location>
</feature>
<reference evidence="2" key="1">
    <citation type="journal article" date="2015" name="Nature">
        <title>Complex archaea that bridge the gap between prokaryotes and eukaryotes.</title>
        <authorList>
            <person name="Spang A."/>
            <person name="Saw J.H."/>
            <person name="Jorgensen S.L."/>
            <person name="Zaremba-Niedzwiedzka K."/>
            <person name="Martijn J."/>
            <person name="Lind A.E."/>
            <person name="van Eijk R."/>
            <person name="Schleper C."/>
            <person name="Guy L."/>
            <person name="Ettema T.J."/>
        </authorList>
    </citation>
    <scope>NUCLEOTIDE SEQUENCE</scope>
</reference>
<dbReference type="InterPro" id="IPR011044">
    <property type="entry name" value="Quino_amine_DH_bsu"/>
</dbReference>
<evidence type="ECO:0000256" key="1">
    <source>
        <dbReference type="SAM" id="Phobius"/>
    </source>
</evidence>
<protein>
    <submittedName>
        <fullName evidence="2">Uncharacterized protein</fullName>
    </submittedName>
</protein>
<name>A0A0F9XW66_9ZZZZ</name>
<sequence length="402" mass="44696">MLGKNVWVVLISMGLILALVGFVADGPRAHGQEDPPAGEEGEDGERTKDRWVLPSYVDPHPWLQYVRVSPNGKQVFYNQIRRLEGHEADQSWYSSRWCTYVLDTTSGMTDDAANTIDRKLTAHFDVYSIEYSPDNKLQLISLLRRTYPVRALFIVRNVKTGKIIAKIPQPERAWACWLGNKRLAVSRQIDKKFGFVYMYSPKGKKLGRTKFRGRVLAADAAGKILVMMAHKADMTRGVTHAKADVVVLRASDGKVLRSVRNARRQKPVTAAISPSAKYVAIGQMCWDYNTVGTDHILNVMPVDPESEVKPLRISRRAPIMPISISDEGNTIILAENPGGRTFGSVKYMNIEGKSRVIVPYNASGAQVHGDEVFCLVDADVPFIVATPLETEGDLTGDETKTP</sequence>
<comment type="caution">
    <text evidence="2">The sequence shown here is derived from an EMBL/GenBank/DDBJ whole genome shotgun (WGS) entry which is preliminary data.</text>
</comment>
<accession>A0A0F9XW66</accession>
<gene>
    <name evidence="2" type="ORF">LCGC14_0095600</name>
</gene>
<organism evidence="2">
    <name type="scientific">marine sediment metagenome</name>
    <dbReference type="NCBI Taxonomy" id="412755"/>
    <lineage>
        <taxon>unclassified sequences</taxon>
        <taxon>metagenomes</taxon>
        <taxon>ecological metagenomes</taxon>
    </lineage>
</organism>
<dbReference type="SUPFAM" id="SSF50969">
    <property type="entry name" value="YVTN repeat-like/Quinoprotein amine dehydrogenase"/>
    <property type="match status" value="1"/>
</dbReference>
<keyword evidence="1" id="KW-0472">Membrane</keyword>
<keyword evidence="1" id="KW-1133">Transmembrane helix</keyword>
<evidence type="ECO:0000313" key="2">
    <source>
        <dbReference type="EMBL" id="KKO03632.1"/>
    </source>
</evidence>